<accession>A0A8X6KPR0</accession>
<dbReference type="AlphaFoldDB" id="A0A8X6KPR0"/>
<dbReference type="Proteomes" id="UP000886998">
    <property type="component" value="Unassembled WGS sequence"/>
</dbReference>
<organism evidence="1 2">
    <name type="scientific">Trichonephila inaurata madagascariensis</name>
    <dbReference type="NCBI Taxonomy" id="2747483"/>
    <lineage>
        <taxon>Eukaryota</taxon>
        <taxon>Metazoa</taxon>
        <taxon>Ecdysozoa</taxon>
        <taxon>Arthropoda</taxon>
        <taxon>Chelicerata</taxon>
        <taxon>Arachnida</taxon>
        <taxon>Araneae</taxon>
        <taxon>Araneomorphae</taxon>
        <taxon>Entelegynae</taxon>
        <taxon>Araneoidea</taxon>
        <taxon>Nephilidae</taxon>
        <taxon>Trichonephila</taxon>
        <taxon>Trichonephila inaurata</taxon>
    </lineage>
</organism>
<evidence type="ECO:0000313" key="1">
    <source>
        <dbReference type="EMBL" id="GFS64806.1"/>
    </source>
</evidence>
<protein>
    <submittedName>
        <fullName evidence="1">Uncharacterized protein</fullName>
    </submittedName>
</protein>
<comment type="caution">
    <text evidence="1">The sequence shown here is derived from an EMBL/GenBank/DDBJ whole genome shotgun (WGS) entry which is preliminary data.</text>
</comment>
<evidence type="ECO:0000313" key="2">
    <source>
        <dbReference type="Proteomes" id="UP000886998"/>
    </source>
</evidence>
<name>A0A8X6KPR0_9ARAC</name>
<dbReference type="EMBL" id="BMAV01028072">
    <property type="protein sequence ID" value="GFS64806.1"/>
    <property type="molecule type" value="Genomic_DNA"/>
</dbReference>
<proteinExistence type="predicted"/>
<reference evidence="1" key="1">
    <citation type="submission" date="2020-08" db="EMBL/GenBank/DDBJ databases">
        <title>Multicomponent nature underlies the extraordinary mechanical properties of spider dragline silk.</title>
        <authorList>
            <person name="Kono N."/>
            <person name="Nakamura H."/>
            <person name="Mori M."/>
            <person name="Yoshida Y."/>
            <person name="Ohtoshi R."/>
            <person name="Malay A.D."/>
            <person name="Moran D.A.P."/>
            <person name="Tomita M."/>
            <person name="Numata K."/>
            <person name="Arakawa K."/>
        </authorList>
    </citation>
    <scope>NUCLEOTIDE SEQUENCE</scope>
</reference>
<sequence>MKGNKSSMVRDGVHSYHVMVSLTRTKECKIVFGTLRGLGKLYVKKLEALQRVHKSPRENEVVLSIDHYQRTIKGYCPRKILSCKSYYGKMICPF</sequence>
<keyword evidence="2" id="KW-1185">Reference proteome</keyword>
<gene>
    <name evidence="1" type="ORF">TNIN_461</name>
</gene>